<accession>A0AAD6ULM6</accession>
<sequence length="226" mass="25851">MPRRQNNLDPQLVARCFPVECSPSHKVNTPGFAMLRKMVELVTCPVLLAELGSLVNLSMCMGTRKTASQYGRIIRSYIWRPLTNFQGVQTNFTAIPSEDVQKRIRRYHKAICACYKKTGDDFIIVNIGALQVLQNEEQRWHNWIVREFHGRRRPNWALEPLPGLDRVYGSPVWNSPPPPVPAPPVVIDLTTADETPRGLKRKRVHATVDLTVKRKRVLPPIDLTRD</sequence>
<name>A0AAD6ULM6_9AGAR</name>
<evidence type="ECO:0000313" key="1">
    <source>
        <dbReference type="EMBL" id="KAJ7189964.1"/>
    </source>
</evidence>
<evidence type="ECO:0000313" key="2">
    <source>
        <dbReference type="Proteomes" id="UP001219525"/>
    </source>
</evidence>
<keyword evidence="2" id="KW-1185">Reference proteome</keyword>
<dbReference type="Proteomes" id="UP001219525">
    <property type="component" value="Unassembled WGS sequence"/>
</dbReference>
<gene>
    <name evidence="1" type="ORF">GGX14DRAFT_408416</name>
</gene>
<protein>
    <submittedName>
        <fullName evidence="1">Uncharacterized protein</fullName>
    </submittedName>
</protein>
<comment type="caution">
    <text evidence="1">The sequence shown here is derived from an EMBL/GenBank/DDBJ whole genome shotgun (WGS) entry which is preliminary data.</text>
</comment>
<proteinExistence type="predicted"/>
<organism evidence="1 2">
    <name type="scientific">Mycena pura</name>
    <dbReference type="NCBI Taxonomy" id="153505"/>
    <lineage>
        <taxon>Eukaryota</taxon>
        <taxon>Fungi</taxon>
        <taxon>Dikarya</taxon>
        <taxon>Basidiomycota</taxon>
        <taxon>Agaricomycotina</taxon>
        <taxon>Agaricomycetes</taxon>
        <taxon>Agaricomycetidae</taxon>
        <taxon>Agaricales</taxon>
        <taxon>Marasmiineae</taxon>
        <taxon>Mycenaceae</taxon>
        <taxon>Mycena</taxon>
    </lineage>
</organism>
<dbReference type="AlphaFoldDB" id="A0AAD6ULM6"/>
<reference evidence="1" key="1">
    <citation type="submission" date="2023-03" db="EMBL/GenBank/DDBJ databases">
        <title>Massive genome expansion in bonnet fungi (Mycena s.s.) driven by repeated elements and novel gene families across ecological guilds.</title>
        <authorList>
            <consortium name="Lawrence Berkeley National Laboratory"/>
            <person name="Harder C.B."/>
            <person name="Miyauchi S."/>
            <person name="Viragh M."/>
            <person name="Kuo A."/>
            <person name="Thoen E."/>
            <person name="Andreopoulos B."/>
            <person name="Lu D."/>
            <person name="Skrede I."/>
            <person name="Drula E."/>
            <person name="Henrissat B."/>
            <person name="Morin E."/>
            <person name="Kohler A."/>
            <person name="Barry K."/>
            <person name="LaButti K."/>
            <person name="Morin E."/>
            <person name="Salamov A."/>
            <person name="Lipzen A."/>
            <person name="Mereny Z."/>
            <person name="Hegedus B."/>
            <person name="Baldrian P."/>
            <person name="Stursova M."/>
            <person name="Weitz H."/>
            <person name="Taylor A."/>
            <person name="Grigoriev I.V."/>
            <person name="Nagy L.G."/>
            <person name="Martin F."/>
            <person name="Kauserud H."/>
        </authorList>
    </citation>
    <scope>NUCLEOTIDE SEQUENCE</scope>
    <source>
        <strain evidence="1">9144</strain>
    </source>
</reference>
<dbReference type="EMBL" id="JARJCW010000161">
    <property type="protein sequence ID" value="KAJ7189964.1"/>
    <property type="molecule type" value="Genomic_DNA"/>
</dbReference>